<accession>G3AUV8</accession>
<dbReference type="GO" id="GO:0008379">
    <property type="term" value="F:thioredoxin peroxidase activity"/>
    <property type="evidence" value="ECO:0007669"/>
    <property type="project" value="InterPro"/>
</dbReference>
<keyword evidence="9" id="KW-1185">Reference proteome</keyword>
<feature type="active site" description="Cysteine sulfenic acid (-SOH) intermediate" evidence="6">
    <location>
        <position position="69"/>
    </location>
</feature>
<dbReference type="Gene3D" id="3.40.30.10">
    <property type="entry name" value="Glutaredoxin"/>
    <property type="match status" value="1"/>
</dbReference>
<dbReference type="GO" id="GO:0045454">
    <property type="term" value="P:cell redox homeostasis"/>
    <property type="evidence" value="ECO:0007669"/>
    <property type="project" value="TreeGrafter"/>
</dbReference>
<evidence type="ECO:0000256" key="1">
    <source>
        <dbReference type="ARBA" id="ARBA00010505"/>
    </source>
</evidence>
<dbReference type="GeneID" id="18874857"/>
<keyword evidence="5" id="KW-0676">Redox-active center</keyword>
<organism evidence="9">
    <name type="scientific">Spathaspora passalidarum (strain NRRL Y-27907 / 11-Y1)</name>
    <dbReference type="NCBI Taxonomy" id="619300"/>
    <lineage>
        <taxon>Eukaryota</taxon>
        <taxon>Fungi</taxon>
        <taxon>Dikarya</taxon>
        <taxon>Ascomycota</taxon>
        <taxon>Saccharomycotina</taxon>
        <taxon>Pichiomycetes</taxon>
        <taxon>Debaryomycetaceae</taxon>
        <taxon>Spathaspora</taxon>
    </lineage>
</organism>
<comment type="similarity">
    <text evidence="1">Belongs to the peroxiredoxin family. Prx5 subfamily.</text>
</comment>
<dbReference type="AlphaFoldDB" id="G3AUV8"/>
<dbReference type="OrthoDB" id="195498at2759"/>
<dbReference type="eggNOG" id="KOG0541">
    <property type="taxonomic scope" value="Eukaryota"/>
</dbReference>
<reference evidence="8 9" key="1">
    <citation type="journal article" date="2011" name="Proc. Natl. Acad. Sci. U.S.A.">
        <title>Comparative genomics of xylose-fermenting fungi for enhanced biofuel production.</title>
        <authorList>
            <person name="Wohlbach D.J."/>
            <person name="Kuo A."/>
            <person name="Sato T.K."/>
            <person name="Potts K.M."/>
            <person name="Salamov A.A."/>
            <person name="LaButti K.M."/>
            <person name="Sun H."/>
            <person name="Clum A."/>
            <person name="Pangilinan J.L."/>
            <person name="Lindquist E.A."/>
            <person name="Lucas S."/>
            <person name="Lapidus A."/>
            <person name="Jin M."/>
            <person name="Gunawan C."/>
            <person name="Balan V."/>
            <person name="Dale B.E."/>
            <person name="Jeffries T.W."/>
            <person name="Zinkel R."/>
            <person name="Barry K.W."/>
            <person name="Grigoriev I.V."/>
            <person name="Gasch A.P."/>
        </authorList>
    </citation>
    <scope>NUCLEOTIDE SEQUENCE [LARGE SCALE GENOMIC DNA]</scope>
    <source>
        <strain evidence="9">NRRL Y-27907 / 11-Y1</strain>
    </source>
</reference>
<dbReference type="InterPro" id="IPR037944">
    <property type="entry name" value="PRX5-like"/>
</dbReference>
<keyword evidence="2" id="KW-0575">Peroxidase</keyword>
<keyword evidence="4" id="KW-0560">Oxidoreductase</keyword>
<evidence type="ECO:0000313" key="9">
    <source>
        <dbReference type="Proteomes" id="UP000000709"/>
    </source>
</evidence>
<protein>
    <submittedName>
        <fullName evidence="8">Peroxiredoxin-like protein</fullName>
    </submittedName>
</protein>
<dbReference type="STRING" id="619300.G3AUV8"/>
<proteinExistence type="inferred from homology"/>
<dbReference type="GO" id="GO:0005739">
    <property type="term" value="C:mitochondrion"/>
    <property type="evidence" value="ECO:0007669"/>
    <property type="project" value="TreeGrafter"/>
</dbReference>
<dbReference type="Pfam" id="PF08534">
    <property type="entry name" value="Redoxin"/>
    <property type="match status" value="1"/>
</dbReference>
<dbReference type="InParanoid" id="G3AUV8"/>
<dbReference type="PANTHER" id="PTHR10430">
    <property type="entry name" value="PEROXIREDOXIN"/>
    <property type="match status" value="1"/>
</dbReference>
<evidence type="ECO:0000313" key="8">
    <source>
        <dbReference type="EMBL" id="EGW30049.1"/>
    </source>
</evidence>
<dbReference type="GO" id="GO:0005777">
    <property type="term" value="C:peroxisome"/>
    <property type="evidence" value="ECO:0007669"/>
    <property type="project" value="TreeGrafter"/>
</dbReference>
<dbReference type="PANTHER" id="PTHR10430:SF16">
    <property type="entry name" value="PEROXIREDOXIN-5, MITOCHONDRIAL"/>
    <property type="match status" value="1"/>
</dbReference>
<evidence type="ECO:0000256" key="5">
    <source>
        <dbReference type="ARBA" id="ARBA00023284"/>
    </source>
</evidence>
<dbReference type="EMBL" id="GL996506">
    <property type="protein sequence ID" value="EGW30049.1"/>
    <property type="molecule type" value="Genomic_DNA"/>
</dbReference>
<dbReference type="Proteomes" id="UP000000709">
    <property type="component" value="Unassembled WGS sequence"/>
</dbReference>
<name>G3AUV8_SPAPN</name>
<dbReference type="SUPFAM" id="SSF52833">
    <property type="entry name" value="Thioredoxin-like"/>
    <property type="match status" value="1"/>
</dbReference>
<dbReference type="OMA" id="ERHIPEY"/>
<evidence type="ECO:0000256" key="3">
    <source>
        <dbReference type="ARBA" id="ARBA00022862"/>
    </source>
</evidence>
<evidence type="ECO:0000256" key="6">
    <source>
        <dbReference type="PIRSR" id="PIRSR637944-1"/>
    </source>
</evidence>
<dbReference type="KEGG" id="spaa:SPAPADRAFT_63665"/>
<evidence type="ECO:0000259" key="7">
    <source>
        <dbReference type="Pfam" id="PF08534"/>
    </source>
</evidence>
<keyword evidence="3" id="KW-0049">Antioxidant</keyword>
<dbReference type="GO" id="GO:0042744">
    <property type="term" value="P:hydrogen peroxide catabolic process"/>
    <property type="evidence" value="ECO:0007669"/>
    <property type="project" value="TreeGrafter"/>
</dbReference>
<dbReference type="GO" id="GO:0034599">
    <property type="term" value="P:cellular response to oxidative stress"/>
    <property type="evidence" value="ECO:0007669"/>
    <property type="project" value="InterPro"/>
</dbReference>
<sequence length="186" mass="20240">MSLTEGQQFPDNVEFTYIPIQLDDLALINPLKCDTSAQLKVDELLTKLSTTDTPNLLIVSVPGAFTPTCTEVHIPQYLENLPKLTEAKVGALLVLAFNDAFVVNAWGKVLIKEYVKQSDKALPQVIFASDGGFSGAHDLAADRGGVLRNKRYATVVNAKDRTIKYLGVEVERGVHNSGLDAVLSKL</sequence>
<dbReference type="InterPro" id="IPR036249">
    <property type="entry name" value="Thioredoxin-like_sf"/>
</dbReference>
<dbReference type="RefSeq" id="XP_007377815.1">
    <property type="nucleotide sequence ID" value="XM_007377753.1"/>
</dbReference>
<dbReference type="InterPro" id="IPR013740">
    <property type="entry name" value="Redoxin"/>
</dbReference>
<gene>
    <name evidence="8" type="ORF">SPAPADRAFT_63665</name>
</gene>
<dbReference type="HOGENOM" id="CLU_072440_1_1_1"/>
<feature type="domain" description="Redoxin" evidence="7">
    <location>
        <begin position="38"/>
        <end position="183"/>
    </location>
</feature>
<evidence type="ECO:0000256" key="2">
    <source>
        <dbReference type="ARBA" id="ARBA00022559"/>
    </source>
</evidence>
<evidence type="ECO:0000256" key="4">
    <source>
        <dbReference type="ARBA" id="ARBA00023002"/>
    </source>
</evidence>